<accession>A0AAN9U4M5</accession>
<keyword evidence="2" id="KW-1185">Reference proteome</keyword>
<dbReference type="Proteomes" id="UP001367676">
    <property type="component" value="Unassembled WGS sequence"/>
</dbReference>
<proteinExistence type="predicted"/>
<evidence type="ECO:0000313" key="2">
    <source>
        <dbReference type="Proteomes" id="UP001367676"/>
    </source>
</evidence>
<evidence type="ECO:0000313" key="1">
    <source>
        <dbReference type="EMBL" id="KAK7605243.1"/>
    </source>
</evidence>
<gene>
    <name evidence="1" type="ORF">V9T40_007101</name>
</gene>
<protein>
    <submittedName>
        <fullName evidence="1">Uncharacterized protein</fullName>
    </submittedName>
</protein>
<name>A0AAN9U4M5_9HEMI</name>
<sequence length="80" mass="8480">MLRKVVDIFRVTCAERVGEGVRLAKKHMYTLFKSPAAVYPAFTHILKNSASVSRAPLIFANGSCGALISGKAGAGGDLRS</sequence>
<dbReference type="AlphaFoldDB" id="A0AAN9U4M5"/>
<dbReference type="EMBL" id="JBBCAQ010000002">
    <property type="protein sequence ID" value="KAK7605243.1"/>
    <property type="molecule type" value="Genomic_DNA"/>
</dbReference>
<organism evidence="1 2">
    <name type="scientific">Parthenolecanium corni</name>
    <dbReference type="NCBI Taxonomy" id="536013"/>
    <lineage>
        <taxon>Eukaryota</taxon>
        <taxon>Metazoa</taxon>
        <taxon>Ecdysozoa</taxon>
        <taxon>Arthropoda</taxon>
        <taxon>Hexapoda</taxon>
        <taxon>Insecta</taxon>
        <taxon>Pterygota</taxon>
        <taxon>Neoptera</taxon>
        <taxon>Paraneoptera</taxon>
        <taxon>Hemiptera</taxon>
        <taxon>Sternorrhyncha</taxon>
        <taxon>Coccoidea</taxon>
        <taxon>Coccidae</taxon>
        <taxon>Parthenolecanium</taxon>
    </lineage>
</organism>
<reference evidence="1 2" key="1">
    <citation type="submission" date="2024-03" db="EMBL/GenBank/DDBJ databases">
        <title>Adaptation during the transition from Ophiocordyceps entomopathogen to insect associate is accompanied by gene loss and intensified selection.</title>
        <authorList>
            <person name="Ward C.M."/>
            <person name="Onetto C.A."/>
            <person name="Borneman A.R."/>
        </authorList>
    </citation>
    <scope>NUCLEOTIDE SEQUENCE [LARGE SCALE GENOMIC DNA]</scope>
    <source>
        <strain evidence="1">AWRI1</strain>
        <tissue evidence="1">Single Adult Female</tissue>
    </source>
</reference>
<comment type="caution">
    <text evidence="1">The sequence shown here is derived from an EMBL/GenBank/DDBJ whole genome shotgun (WGS) entry which is preliminary data.</text>
</comment>